<keyword evidence="11" id="KW-1185">Reference proteome</keyword>
<dbReference type="SUPFAM" id="SSF161098">
    <property type="entry name" value="MetI-like"/>
    <property type="match status" value="1"/>
</dbReference>
<keyword evidence="6 7" id="KW-0472">Membrane</keyword>
<keyword evidence="5 7" id="KW-1133">Transmembrane helix</keyword>
<dbReference type="PANTHER" id="PTHR30193:SF37">
    <property type="entry name" value="INNER MEMBRANE ABC TRANSPORTER PERMEASE PROTEIN YCJO"/>
    <property type="match status" value="1"/>
</dbReference>
<proteinExistence type="inferred from homology"/>
<protein>
    <submittedName>
        <fullName evidence="10">Carbohydrate ABC transporter permease</fullName>
    </submittedName>
</protein>
<organism evidence="10 11">
    <name type="scientific">Aquipuribacter nitratireducens</name>
    <dbReference type="NCBI Taxonomy" id="650104"/>
    <lineage>
        <taxon>Bacteria</taxon>
        <taxon>Bacillati</taxon>
        <taxon>Actinomycetota</taxon>
        <taxon>Actinomycetes</taxon>
        <taxon>Micrococcales</taxon>
        <taxon>Intrasporangiaceae</taxon>
        <taxon>Aquipuribacter</taxon>
    </lineage>
</organism>
<comment type="similarity">
    <text evidence="7">Belongs to the binding-protein-dependent transport system permease family.</text>
</comment>
<keyword evidence="2 7" id="KW-0813">Transport</keyword>
<evidence type="ECO:0000256" key="2">
    <source>
        <dbReference type="ARBA" id="ARBA00022448"/>
    </source>
</evidence>
<feature type="compositionally biased region" description="Low complexity" evidence="8">
    <location>
        <begin position="8"/>
        <end position="28"/>
    </location>
</feature>
<evidence type="ECO:0000256" key="1">
    <source>
        <dbReference type="ARBA" id="ARBA00004651"/>
    </source>
</evidence>
<dbReference type="Pfam" id="PF00528">
    <property type="entry name" value="BPD_transp_1"/>
    <property type="match status" value="1"/>
</dbReference>
<dbReference type="InterPro" id="IPR000515">
    <property type="entry name" value="MetI-like"/>
</dbReference>
<dbReference type="InterPro" id="IPR051393">
    <property type="entry name" value="ABC_transporter_permease"/>
</dbReference>
<comment type="subcellular location">
    <subcellularLocation>
        <location evidence="1 7">Cell membrane</location>
        <topology evidence="1 7">Multi-pass membrane protein</topology>
    </subcellularLocation>
</comment>
<dbReference type="PROSITE" id="PS50928">
    <property type="entry name" value="ABC_TM1"/>
    <property type="match status" value="1"/>
</dbReference>
<name>A0ABW0GP83_9MICO</name>
<gene>
    <name evidence="10" type="ORF">ACFPJ6_13205</name>
</gene>
<feature type="transmembrane region" description="Helical" evidence="7">
    <location>
        <begin position="99"/>
        <end position="120"/>
    </location>
</feature>
<evidence type="ECO:0000313" key="11">
    <source>
        <dbReference type="Proteomes" id="UP001596122"/>
    </source>
</evidence>
<feature type="region of interest" description="Disordered" evidence="8">
    <location>
        <begin position="1"/>
        <end position="28"/>
    </location>
</feature>
<dbReference type="Proteomes" id="UP001596122">
    <property type="component" value="Unassembled WGS sequence"/>
</dbReference>
<sequence length="325" mass="35538">MPTHTPVTPGRATARPGGPARARRGSTGNDWRRRAEVALLVLPALALFLTFVLVPMVQAAYYSLFNWNGLEALDDFIGFGNYSLALGDPVFRDAIGHNLLIVVLSILIQLPLGLGIALLLNRDIRGRGVLRTLIFVPYVLAEVVAGVIWLLMLQPNGVVDEAMASVGLGGLRQLWLGDPDVVLFTLMVVLTWKYVGFAIILFLAGLQGVPQELHEAAALDGASWWQTQWNITIPLLGPTIRIWVFLSMIGSLQLFDMVWIMTGGGPANASSTMVTYLISQGFERFRFGYGSAVAVILFAVSFLLAITYQQLVMRRDTAPTSGRVR</sequence>
<feature type="transmembrane region" description="Helical" evidence="7">
    <location>
        <begin position="37"/>
        <end position="61"/>
    </location>
</feature>
<accession>A0ABW0GP83</accession>
<evidence type="ECO:0000256" key="8">
    <source>
        <dbReference type="SAM" id="MobiDB-lite"/>
    </source>
</evidence>
<evidence type="ECO:0000313" key="10">
    <source>
        <dbReference type="EMBL" id="MFC5381744.1"/>
    </source>
</evidence>
<dbReference type="RefSeq" id="WP_340271536.1">
    <property type="nucleotide sequence ID" value="NZ_JBBEOG010000012.1"/>
</dbReference>
<keyword evidence="3" id="KW-1003">Cell membrane</keyword>
<dbReference type="InterPro" id="IPR035906">
    <property type="entry name" value="MetI-like_sf"/>
</dbReference>
<feature type="transmembrane region" description="Helical" evidence="7">
    <location>
        <begin position="242"/>
        <end position="267"/>
    </location>
</feature>
<feature type="transmembrane region" description="Helical" evidence="7">
    <location>
        <begin position="132"/>
        <end position="152"/>
    </location>
</feature>
<reference evidence="11" key="1">
    <citation type="journal article" date="2019" name="Int. J. Syst. Evol. Microbiol.">
        <title>The Global Catalogue of Microorganisms (GCM) 10K type strain sequencing project: providing services to taxonomists for standard genome sequencing and annotation.</title>
        <authorList>
            <consortium name="The Broad Institute Genomics Platform"/>
            <consortium name="The Broad Institute Genome Sequencing Center for Infectious Disease"/>
            <person name="Wu L."/>
            <person name="Ma J."/>
        </authorList>
    </citation>
    <scope>NUCLEOTIDE SEQUENCE [LARGE SCALE GENOMIC DNA]</scope>
    <source>
        <strain evidence="11">CCUG 43114</strain>
    </source>
</reference>
<evidence type="ECO:0000256" key="4">
    <source>
        <dbReference type="ARBA" id="ARBA00022692"/>
    </source>
</evidence>
<evidence type="ECO:0000256" key="6">
    <source>
        <dbReference type="ARBA" id="ARBA00023136"/>
    </source>
</evidence>
<keyword evidence="4 7" id="KW-0812">Transmembrane</keyword>
<evidence type="ECO:0000256" key="3">
    <source>
        <dbReference type="ARBA" id="ARBA00022475"/>
    </source>
</evidence>
<evidence type="ECO:0000256" key="5">
    <source>
        <dbReference type="ARBA" id="ARBA00022989"/>
    </source>
</evidence>
<feature type="transmembrane region" description="Helical" evidence="7">
    <location>
        <begin position="181"/>
        <end position="204"/>
    </location>
</feature>
<dbReference type="PANTHER" id="PTHR30193">
    <property type="entry name" value="ABC TRANSPORTER PERMEASE PROTEIN"/>
    <property type="match status" value="1"/>
</dbReference>
<evidence type="ECO:0000256" key="7">
    <source>
        <dbReference type="RuleBase" id="RU363032"/>
    </source>
</evidence>
<dbReference type="Gene3D" id="1.10.3720.10">
    <property type="entry name" value="MetI-like"/>
    <property type="match status" value="1"/>
</dbReference>
<feature type="domain" description="ABC transmembrane type-1" evidence="9">
    <location>
        <begin position="95"/>
        <end position="308"/>
    </location>
</feature>
<feature type="transmembrane region" description="Helical" evidence="7">
    <location>
        <begin position="287"/>
        <end position="306"/>
    </location>
</feature>
<comment type="caution">
    <text evidence="10">The sequence shown here is derived from an EMBL/GenBank/DDBJ whole genome shotgun (WGS) entry which is preliminary data.</text>
</comment>
<dbReference type="EMBL" id="JBHSLD010000011">
    <property type="protein sequence ID" value="MFC5381744.1"/>
    <property type="molecule type" value="Genomic_DNA"/>
</dbReference>
<dbReference type="CDD" id="cd06261">
    <property type="entry name" value="TM_PBP2"/>
    <property type="match status" value="1"/>
</dbReference>
<evidence type="ECO:0000259" key="9">
    <source>
        <dbReference type="PROSITE" id="PS50928"/>
    </source>
</evidence>